<keyword evidence="5" id="KW-0720">Serine protease</keyword>
<dbReference type="SUPFAM" id="SSF141986">
    <property type="entry name" value="LD-carboxypeptidase A C-terminal domain-like"/>
    <property type="match status" value="1"/>
</dbReference>
<dbReference type="Proteomes" id="UP000767446">
    <property type="component" value="Unassembled WGS sequence"/>
</dbReference>
<dbReference type="PANTHER" id="PTHR30237">
    <property type="entry name" value="MURAMOYLTETRAPEPTIDE CARBOXYPEPTIDASE"/>
    <property type="match status" value="1"/>
</dbReference>
<feature type="domain" description="LD-carboxypeptidase N-terminal" evidence="7">
    <location>
        <begin position="14"/>
        <end position="138"/>
    </location>
</feature>
<evidence type="ECO:0000313" key="9">
    <source>
        <dbReference type="EMBL" id="MBR8828959.1"/>
    </source>
</evidence>
<comment type="caution">
    <text evidence="9">The sequence shown here is derived from an EMBL/GenBank/DDBJ whole genome shotgun (WGS) entry which is preliminary data.</text>
</comment>
<evidence type="ECO:0000256" key="3">
    <source>
        <dbReference type="ARBA" id="ARBA00022670"/>
    </source>
</evidence>
<protein>
    <submittedName>
        <fullName evidence="9">LD-carboxypeptidase</fullName>
    </submittedName>
</protein>
<dbReference type="InterPro" id="IPR040449">
    <property type="entry name" value="Peptidase_S66_N"/>
</dbReference>
<accession>A0A941JN52</accession>
<name>A0A941JN52_9CHRO</name>
<keyword evidence="4" id="KW-0378">Hydrolase</keyword>
<evidence type="ECO:0000259" key="8">
    <source>
        <dbReference type="Pfam" id="PF17676"/>
    </source>
</evidence>
<feature type="domain" description="LD-carboxypeptidase C-terminal" evidence="8">
    <location>
        <begin position="178"/>
        <end position="294"/>
    </location>
</feature>
<feature type="active site" description="Charge relay system" evidence="6">
    <location>
        <position position="279"/>
    </location>
</feature>
<dbReference type="Pfam" id="PF17676">
    <property type="entry name" value="Peptidase_S66C"/>
    <property type="match status" value="1"/>
</dbReference>
<dbReference type="Gene3D" id="3.50.30.60">
    <property type="entry name" value="LD-carboxypeptidase A C-terminal domain-like"/>
    <property type="match status" value="1"/>
</dbReference>
<feature type="active site" description="Nucleophile" evidence="6">
    <location>
        <position position="119"/>
    </location>
</feature>
<dbReference type="Gene3D" id="3.40.50.10740">
    <property type="entry name" value="Class I glutamine amidotransferase-like"/>
    <property type="match status" value="1"/>
</dbReference>
<dbReference type="PIRSF" id="PIRSF028757">
    <property type="entry name" value="LD-carboxypeptidase"/>
    <property type="match status" value="1"/>
</dbReference>
<organism evidence="9 10">
    <name type="scientific">Gomphosphaeria aponina SAG 52.96 = DSM 107014</name>
    <dbReference type="NCBI Taxonomy" id="1521640"/>
    <lineage>
        <taxon>Bacteria</taxon>
        <taxon>Bacillati</taxon>
        <taxon>Cyanobacteriota</taxon>
        <taxon>Cyanophyceae</taxon>
        <taxon>Oscillatoriophycideae</taxon>
        <taxon>Chroococcales</taxon>
        <taxon>Gomphosphaeriaceae</taxon>
        <taxon>Gomphosphaeria</taxon>
    </lineage>
</organism>
<dbReference type="InterPro" id="IPR040921">
    <property type="entry name" value="Peptidase_S66C"/>
</dbReference>
<evidence type="ECO:0000256" key="6">
    <source>
        <dbReference type="PIRSR" id="PIRSR028757-1"/>
    </source>
</evidence>
<gene>
    <name evidence="9" type="ORF">DSM107014_13840</name>
</gene>
<reference evidence="9" key="1">
    <citation type="submission" date="2021-02" db="EMBL/GenBank/DDBJ databases">
        <title>Metagenome analyses of Stigonema ocellatum DSM 106950, Chlorogloea purpurea SAG 13.99 and Gomphosphaeria aponina DSM 107014.</title>
        <authorList>
            <person name="Marter P."/>
            <person name="Huang S."/>
        </authorList>
    </citation>
    <scope>NUCLEOTIDE SEQUENCE</scope>
    <source>
        <strain evidence="9">JP213</strain>
    </source>
</reference>
<dbReference type="InterPro" id="IPR027478">
    <property type="entry name" value="LdcA_N"/>
</dbReference>
<dbReference type="AlphaFoldDB" id="A0A941JN52"/>
<dbReference type="GO" id="GO:0008236">
    <property type="term" value="F:serine-type peptidase activity"/>
    <property type="evidence" value="ECO:0007669"/>
    <property type="project" value="UniProtKB-KW"/>
</dbReference>
<evidence type="ECO:0000256" key="2">
    <source>
        <dbReference type="ARBA" id="ARBA00022645"/>
    </source>
</evidence>
<dbReference type="InterPro" id="IPR003507">
    <property type="entry name" value="S66_fam"/>
</dbReference>
<dbReference type="InterPro" id="IPR027461">
    <property type="entry name" value="Carboxypeptidase_A_C_sf"/>
</dbReference>
<proteinExistence type="inferred from homology"/>
<keyword evidence="2" id="KW-0121">Carboxypeptidase</keyword>
<sequence length="303" mass="32830">MKLPPPLKPGDLLRVVAPSGALRELEGFEPGLEIWRSRGYRLELGSYYHASYGYLAGTDPQRREDLAAAWYDPECKGILCVRGGYGSARLLENWSWSNPPQPHLNKGGSMEIKWLIGFSDVTGLLWSLANVGVAGVHAPVLTTLASEPVWSIERLFTFLEGGSLAPLAGNGWGGGKVRGMLLPGNLTVATSLLGTKLQPCFDGVILALEDVTEYPYRIDRMLTQWRMMGAFAGVKGIALGRFSRCEPAPGIPSFTVEEVLRDRLSDLSIPIVSDLPFGHDGVNAALPVGQLVELDGDQGVLSW</sequence>
<evidence type="ECO:0000256" key="1">
    <source>
        <dbReference type="ARBA" id="ARBA00010233"/>
    </source>
</evidence>
<feature type="active site" description="Charge relay system" evidence="6">
    <location>
        <position position="209"/>
    </location>
</feature>
<evidence type="ECO:0000259" key="7">
    <source>
        <dbReference type="Pfam" id="PF02016"/>
    </source>
</evidence>
<dbReference type="SUPFAM" id="SSF52317">
    <property type="entry name" value="Class I glutamine amidotransferase-like"/>
    <property type="match status" value="1"/>
</dbReference>
<dbReference type="GO" id="GO:0006508">
    <property type="term" value="P:proteolysis"/>
    <property type="evidence" value="ECO:0007669"/>
    <property type="project" value="UniProtKB-KW"/>
</dbReference>
<dbReference type="InterPro" id="IPR029062">
    <property type="entry name" value="Class_I_gatase-like"/>
</dbReference>
<dbReference type="Pfam" id="PF02016">
    <property type="entry name" value="Peptidase_S66"/>
    <property type="match status" value="1"/>
</dbReference>
<dbReference type="EMBL" id="JADQBC010000098">
    <property type="protein sequence ID" value="MBR8828959.1"/>
    <property type="molecule type" value="Genomic_DNA"/>
</dbReference>
<keyword evidence="3" id="KW-0645">Protease</keyword>
<dbReference type="CDD" id="cd07025">
    <property type="entry name" value="Peptidase_S66"/>
    <property type="match status" value="1"/>
</dbReference>
<evidence type="ECO:0000256" key="4">
    <source>
        <dbReference type="ARBA" id="ARBA00022801"/>
    </source>
</evidence>
<dbReference type="PANTHER" id="PTHR30237:SF2">
    <property type="entry name" value="MUREIN TETRAPEPTIDE CARBOXYPEPTIDASE"/>
    <property type="match status" value="1"/>
</dbReference>
<comment type="similarity">
    <text evidence="1">Belongs to the peptidase S66 family.</text>
</comment>
<evidence type="ECO:0000256" key="5">
    <source>
        <dbReference type="ARBA" id="ARBA00022825"/>
    </source>
</evidence>
<evidence type="ECO:0000313" key="10">
    <source>
        <dbReference type="Proteomes" id="UP000767446"/>
    </source>
</evidence>
<dbReference type="GO" id="GO:0004180">
    <property type="term" value="F:carboxypeptidase activity"/>
    <property type="evidence" value="ECO:0007669"/>
    <property type="project" value="UniProtKB-KW"/>
</dbReference>